<dbReference type="Proteomes" id="UP001558713">
    <property type="component" value="Unassembled WGS sequence"/>
</dbReference>
<evidence type="ECO:0000313" key="2">
    <source>
        <dbReference type="EMBL" id="KAL1207947.1"/>
    </source>
</evidence>
<keyword evidence="3" id="KW-1185">Reference proteome</keyword>
<dbReference type="EMBL" id="JBANAX010000462">
    <property type="protein sequence ID" value="KAL1207947.1"/>
    <property type="molecule type" value="Genomic_DNA"/>
</dbReference>
<name>A0ABD1AME8_CARAN</name>
<proteinExistence type="predicted"/>
<sequence>MFVILNHACHNDEIRCIRSRDEIYDLLNCSRPPPNIFVTGTLIMLKLDICDHHIISHEVDINLPSLKTLHLEDVQFEGDFTRLLKLLSCCLALEELIMKEMYWYDWEVCCVSSTTLKRLEV</sequence>
<dbReference type="Pfam" id="PF24758">
    <property type="entry name" value="LRR_At5g56370"/>
    <property type="match status" value="1"/>
</dbReference>
<protein>
    <submittedName>
        <fullName evidence="2">F-box/LRR-repeat protein</fullName>
    </submittedName>
</protein>
<dbReference type="InterPro" id="IPR055411">
    <property type="entry name" value="LRR_FXL15/At3g58940/PEG3-like"/>
</dbReference>
<gene>
    <name evidence="2" type="ORF">V5N11_034240</name>
</gene>
<organism evidence="2 3">
    <name type="scientific">Cardamine amara subsp. amara</name>
    <dbReference type="NCBI Taxonomy" id="228776"/>
    <lineage>
        <taxon>Eukaryota</taxon>
        <taxon>Viridiplantae</taxon>
        <taxon>Streptophyta</taxon>
        <taxon>Embryophyta</taxon>
        <taxon>Tracheophyta</taxon>
        <taxon>Spermatophyta</taxon>
        <taxon>Magnoliopsida</taxon>
        <taxon>eudicotyledons</taxon>
        <taxon>Gunneridae</taxon>
        <taxon>Pentapetalae</taxon>
        <taxon>rosids</taxon>
        <taxon>malvids</taxon>
        <taxon>Brassicales</taxon>
        <taxon>Brassicaceae</taxon>
        <taxon>Cardamineae</taxon>
        <taxon>Cardamine</taxon>
    </lineage>
</organism>
<feature type="domain" description="F-box/LRR-repeat protein 15/At3g58940/PEG3-like LRR" evidence="1">
    <location>
        <begin position="30"/>
        <end position="119"/>
    </location>
</feature>
<reference evidence="2 3" key="1">
    <citation type="submission" date="2024-04" db="EMBL/GenBank/DDBJ databases">
        <title>Genome assembly C_amara_ONT_v2.</title>
        <authorList>
            <person name="Yant L."/>
            <person name="Moore C."/>
            <person name="Slenker M."/>
        </authorList>
    </citation>
    <scope>NUCLEOTIDE SEQUENCE [LARGE SCALE GENOMIC DNA]</scope>
    <source>
        <tissue evidence="2">Leaf</tissue>
    </source>
</reference>
<evidence type="ECO:0000313" key="3">
    <source>
        <dbReference type="Proteomes" id="UP001558713"/>
    </source>
</evidence>
<evidence type="ECO:0000259" key="1">
    <source>
        <dbReference type="Pfam" id="PF24758"/>
    </source>
</evidence>
<dbReference type="PANTHER" id="PTHR31900">
    <property type="entry name" value="F-BOX/RNI SUPERFAMILY PROTEIN-RELATED"/>
    <property type="match status" value="1"/>
</dbReference>
<comment type="caution">
    <text evidence="2">The sequence shown here is derived from an EMBL/GenBank/DDBJ whole genome shotgun (WGS) entry which is preliminary data.</text>
</comment>
<dbReference type="SUPFAM" id="SSF52047">
    <property type="entry name" value="RNI-like"/>
    <property type="match status" value="1"/>
</dbReference>
<dbReference type="InterPro" id="IPR050232">
    <property type="entry name" value="FBL13/AtMIF1-like"/>
</dbReference>
<dbReference type="AlphaFoldDB" id="A0ABD1AME8"/>
<dbReference type="PANTHER" id="PTHR31900:SF34">
    <property type="entry name" value="EMB|CAB62440.1-RELATED"/>
    <property type="match status" value="1"/>
</dbReference>
<accession>A0ABD1AME8</accession>